<dbReference type="EMBL" id="MK033565">
    <property type="protein sequence ID" value="QBH65948.1"/>
    <property type="molecule type" value="Genomic_DNA"/>
</dbReference>
<reference evidence="4" key="4">
    <citation type="journal article" date="2019" name="J. Gen. Virol.">
        <title>Elucidating the genetic diversity of Phthorimaea operculella granulovirus (PhopGV).</title>
        <authorList>
            <person name="Larem A."/>
            <person name="Ben-Tiba S."/>
            <person name="Wennmann J.T."/>
            <person name="Gueli Alletti G."/>
            <person name="Jehle J.A."/>
        </authorList>
    </citation>
    <scope>NUCLEOTIDE SEQUENCE</scope>
    <source>
        <strain evidence="4">PhopGV-CR3.1</strain>
        <strain evidence="5">PhopGV-CR5.1</strain>
        <strain evidence="6">PhopGV-GR1.1</strain>
        <strain evidence="7">PhopGV-GR1.2</strain>
        <strain evidence="8">PhopGV-GR2.1</strain>
        <strain evidence="9">PhopGV-IT1.1</strain>
        <strain evidence="10">PhopGV-LS1.1</strain>
        <strain evidence="11">PhopGV-LS1.2</strain>
        <strain evidence="12">PhopGV-LS2.1</strain>
        <strain evidence="13">PhopGV-LS3.1</strain>
        <strain evidence="14">PhopGV-R</strain>
        <strain evidence="15">PhopGV-Ym.1</strain>
    </source>
</reference>
<keyword evidence="2" id="KW-0378">Hydrolase</keyword>
<dbReference type="PANTHER" id="PTHR47642">
    <property type="entry name" value="ATP-DEPENDENT DNA HELICASE"/>
    <property type="match status" value="1"/>
</dbReference>
<accession>Q8JRU6</accession>
<protein>
    <submittedName>
        <fullName evidence="2">Helicase 2</fullName>
    </submittedName>
</protein>
<reference evidence="3" key="3">
    <citation type="journal article" date="2016" name="Arch. Virol.">
        <title>The comparative analysis of complete genome sequences from two South African betabaculoviruses: Phthorimaea operculella granulovirus and Plutella xylostella granulovirus.</title>
        <authorList>
            <person name="Jukes M.D."/>
            <person name="Motsoeneng B.M."/>
            <person name="Knox C.M."/>
            <person name="Hill M.P."/>
            <person name="Moore S.D."/>
        </authorList>
    </citation>
    <scope>NUCLEOTIDE SEQUENCE</scope>
    <source>
        <strain evidence="3">SA</strain>
    </source>
</reference>
<evidence type="ECO:0000313" key="8">
    <source>
        <dbReference type="EMBL" id="QBH66468.1"/>
    </source>
</evidence>
<dbReference type="OrthoDB" id="5394at10239"/>
<sequence>MNKIMIMPVPKRRKTEEGPNEDKFRHYLQTPKKLNASQQYLFDRLARAQKFDPIFVSGSAGTGKSALLIALRDHWLSQGKCVSVAAYTHLAARNIGGRTCHSLFGFDFDLNLIDRCISIPHYLILDEISMIPEKMLDGIDARLRTTTRKYDQPFGGVNIIAFGDMYQLPPIDTNEPIYMSDVWNTFRLYELTENMRQSEHEFITNLNLLRVGDLNCLPYFNTLVMKQKPKIEDKLRCTSLVSTHREADEINDQCYEAIADKESETVMESTHEMVPWSYKATVFNKDQEKVVFKDKLKVCIGTRVMITHSTQGFCNGDMGTIKYISETAGLGIEREHDSVLSYLLPIKLNFNANTSGKMKQVTGLPITYGWAITIHKAQGMTVKNLIVYPLRVFAPGQAYVALSRSTHSMGLRLVDRLPTNAVCSMFEVTEMYKKMRKFE</sequence>
<dbReference type="PANTHER" id="PTHR47642:SF6">
    <property type="entry name" value="ATP-DEPENDENT DNA HELICASE"/>
    <property type="match status" value="1"/>
</dbReference>
<dbReference type="EMBL" id="MK033570">
    <property type="protein sequence ID" value="QBH66598.1"/>
    <property type="molecule type" value="Genomic_DNA"/>
</dbReference>
<keyword evidence="2" id="KW-0067">ATP-binding</keyword>
<evidence type="ECO:0000313" key="13">
    <source>
        <dbReference type="EMBL" id="QBH67117.1"/>
    </source>
</evidence>
<proteinExistence type="predicted"/>
<dbReference type="EMBL" id="MK033573">
    <property type="protein sequence ID" value="QBH66988.1"/>
    <property type="molecule type" value="Genomic_DNA"/>
</dbReference>
<evidence type="ECO:0000313" key="5">
    <source>
        <dbReference type="EMBL" id="QBH66078.1"/>
    </source>
</evidence>
<name>Q8JRU6_9BBAC</name>
<dbReference type="GO" id="GO:0003678">
    <property type="term" value="F:DNA helicase activity"/>
    <property type="evidence" value="ECO:0007669"/>
    <property type="project" value="InterPro"/>
</dbReference>
<dbReference type="EMBL" id="MK033568">
    <property type="protein sequence ID" value="QBH66338.1"/>
    <property type="molecule type" value="Genomic_DNA"/>
</dbReference>
<reference evidence="2" key="2">
    <citation type="submission" date="2002-04" db="EMBL/GenBank/DDBJ databases">
        <title>The complete sequence of the potato tuber moth, Phthorimaea operculella, granulovirus.</title>
        <authorList>
            <person name="Croizier L."/>
            <person name="Taha A."/>
            <person name="Croizier G."/>
            <person name="Lopez Ferber M."/>
        </authorList>
    </citation>
    <scope>NUCLEOTIDE SEQUENCE</scope>
</reference>
<dbReference type="InterPro" id="IPR051055">
    <property type="entry name" value="PIF1_helicase"/>
</dbReference>
<dbReference type="Proteomes" id="UP000202706">
    <property type="component" value="Segment"/>
</dbReference>
<dbReference type="EMBL" id="MK033569">
    <property type="protein sequence ID" value="QBH66468.1"/>
    <property type="molecule type" value="Genomic_DNA"/>
</dbReference>
<keyword evidence="16" id="KW-1185">Reference proteome</keyword>
<dbReference type="EMBL" id="MK033574">
    <property type="protein sequence ID" value="QBH67117.1"/>
    <property type="molecule type" value="Genomic_DNA"/>
</dbReference>
<dbReference type="KEGG" id="vg:949251"/>
<dbReference type="InterPro" id="IPR027417">
    <property type="entry name" value="P-loop_NTPase"/>
</dbReference>
<evidence type="ECO:0000313" key="16">
    <source>
        <dbReference type="Proteomes" id="UP000202706"/>
    </source>
</evidence>
<dbReference type="GO" id="GO:0006281">
    <property type="term" value="P:DNA repair"/>
    <property type="evidence" value="ECO:0007669"/>
    <property type="project" value="InterPro"/>
</dbReference>
<evidence type="ECO:0000313" key="7">
    <source>
        <dbReference type="EMBL" id="QBH66338.1"/>
    </source>
</evidence>
<evidence type="ECO:0000313" key="10">
    <source>
        <dbReference type="EMBL" id="QBH66728.1"/>
    </source>
</evidence>
<dbReference type="GeneID" id="949251"/>
<keyword evidence="2" id="KW-0347">Helicase</keyword>
<dbReference type="Gene3D" id="3.40.50.300">
    <property type="entry name" value="P-loop containing nucleotide triphosphate hydrolases"/>
    <property type="match status" value="2"/>
</dbReference>
<feature type="domain" description="DNA helicase Pif1-like DEAD-box helicase" evidence="1">
    <location>
        <begin position="33"/>
        <end position="200"/>
    </location>
</feature>
<dbReference type="EMBL" id="MK033575">
    <property type="protein sequence ID" value="QBH67247.1"/>
    <property type="molecule type" value="Genomic_DNA"/>
</dbReference>
<evidence type="ECO:0000313" key="6">
    <source>
        <dbReference type="EMBL" id="QBH66208.1"/>
    </source>
</evidence>
<evidence type="ECO:0000313" key="11">
    <source>
        <dbReference type="EMBL" id="QBH66858.1"/>
    </source>
</evidence>
<gene>
    <name evidence="2" type="primary">PhopGV113</name>
    <name evidence="3" type="ORF">PhopGVgp113</name>
</gene>
<evidence type="ECO:0000259" key="1">
    <source>
        <dbReference type="Pfam" id="PF05970"/>
    </source>
</evidence>
<dbReference type="EMBL" id="KU666536">
    <property type="protein sequence ID" value="ANY57502.1"/>
    <property type="molecule type" value="Genomic_DNA"/>
</dbReference>
<dbReference type="RefSeq" id="NP_663278.1">
    <property type="nucleotide sequence ID" value="NC_004062.1"/>
</dbReference>
<evidence type="ECO:0000313" key="12">
    <source>
        <dbReference type="EMBL" id="QBH66988.1"/>
    </source>
</evidence>
<dbReference type="EMBL" id="MK033567">
    <property type="protein sequence ID" value="QBH66208.1"/>
    <property type="molecule type" value="Genomic_DNA"/>
</dbReference>
<keyword evidence="2" id="KW-0547">Nucleotide-binding</keyword>
<dbReference type="InterPro" id="IPR010285">
    <property type="entry name" value="DNA_helicase_pif1-like_DEAD"/>
</dbReference>
<organism evidence="2 16">
    <name type="scientific">Phthorimaea operculella granulovirus</name>
    <dbReference type="NCBI Taxonomy" id="192584"/>
    <lineage>
        <taxon>Viruses</taxon>
        <taxon>Viruses incertae sedis</taxon>
        <taxon>Naldaviricetes</taxon>
        <taxon>Lefavirales</taxon>
        <taxon>Baculoviridae</taxon>
        <taxon>Betabaculovirus</taxon>
        <taxon>Betabaculovirus phoperculellae</taxon>
    </lineage>
</organism>
<evidence type="ECO:0000313" key="9">
    <source>
        <dbReference type="EMBL" id="QBH66598.1"/>
    </source>
</evidence>
<dbReference type="EMBL" id="MK033571">
    <property type="protein sequence ID" value="QBH66728.1"/>
    <property type="molecule type" value="Genomic_DNA"/>
</dbReference>
<dbReference type="EMBL" id="MK033566">
    <property type="protein sequence ID" value="QBH66078.1"/>
    <property type="molecule type" value="Genomic_DNA"/>
</dbReference>
<dbReference type="Pfam" id="PF05970">
    <property type="entry name" value="PIF1"/>
    <property type="match status" value="1"/>
</dbReference>
<evidence type="ECO:0000313" key="3">
    <source>
        <dbReference type="EMBL" id="ANY57502.1"/>
    </source>
</evidence>
<evidence type="ECO:0000313" key="14">
    <source>
        <dbReference type="EMBL" id="QBH67247.1"/>
    </source>
</evidence>
<dbReference type="EMBL" id="AF499596">
    <property type="protein sequence ID" value="AAM70311.1"/>
    <property type="molecule type" value="Genomic_DNA"/>
</dbReference>
<evidence type="ECO:0000313" key="4">
    <source>
        <dbReference type="EMBL" id="QBH65948.1"/>
    </source>
</evidence>
<reference evidence="16" key="1">
    <citation type="journal article" date="2000" name="Virus Genes">
        <title>Comparative analysis of the granulin regions of the Phthorimaea operculella and Spodoptera littoralis granuloviruses.</title>
        <authorList>
            <person name="Taha A."/>
            <person name="Nour-El-Din A."/>
            <person name="Croizier L."/>
            <person name="Ferber M.L."/>
            <person name="Croizier G."/>
        </authorList>
    </citation>
    <scope>NUCLEOTIDE SEQUENCE [LARGE SCALE GENOMIC DNA]</scope>
</reference>
<evidence type="ECO:0000313" key="15">
    <source>
        <dbReference type="EMBL" id="QBH67377.1"/>
    </source>
</evidence>
<dbReference type="CDD" id="cd18809">
    <property type="entry name" value="SF1_C_RecD"/>
    <property type="match status" value="1"/>
</dbReference>
<dbReference type="SUPFAM" id="SSF52540">
    <property type="entry name" value="P-loop containing nucleoside triphosphate hydrolases"/>
    <property type="match status" value="2"/>
</dbReference>
<dbReference type="EMBL" id="MK033572">
    <property type="protein sequence ID" value="QBH66858.1"/>
    <property type="molecule type" value="Genomic_DNA"/>
</dbReference>
<dbReference type="GO" id="GO:0000723">
    <property type="term" value="P:telomere maintenance"/>
    <property type="evidence" value="ECO:0007669"/>
    <property type="project" value="InterPro"/>
</dbReference>
<dbReference type="EMBL" id="MK033576">
    <property type="protein sequence ID" value="QBH67377.1"/>
    <property type="molecule type" value="Genomic_DNA"/>
</dbReference>
<evidence type="ECO:0000313" key="2">
    <source>
        <dbReference type="EMBL" id="AAM70311.1"/>
    </source>
</evidence>